<reference evidence="8 9" key="2">
    <citation type="submission" date="2019-11" db="EMBL/GenBank/DDBJ databases">
        <authorList>
            <person name="Lu H."/>
        </authorList>
    </citation>
    <scope>NUCLEOTIDE SEQUENCE [LARGE SCALE GENOMIC DNA]</scope>
    <source>
        <strain evidence="8 9">FIM1</strain>
    </source>
</reference>
<dbReference type="InterPro" id="IPR045326">
    <property type="entry name" value="ATG17-like_dom"/>
</dbReference>
<keyword evidence="3 6" id="KW-0963">Cytoplasm</keyword>
<protein>
    <recommendedName>
        <fullName evidence="2 6">Autophagy-related protein 17</fullName>
    </recommendedName>
</protein>
<accession>A0ABX6ER54</accession>
<evidence type="ECO:0000256" key="4">
    <source>
        <dbReference type="ARBA" id="ARBA00023006"/>
    </source>
</evidence>
<evidence type="ECO:0000256" key="1">
    <source>
        <dbReference type="ARBA" id="ARBA00006259"/>
    </source>
</evidence>
<comment type="subcellular location">
    <subcellularLocation>
        <location evidence="6">Cytoplasm</location>
    </subcellularLocation>
    <subcellularLocation>
        <location evidence="6">Preautophagosomal structure membrane</location>
        <topology evidence="6">Peripheral membrane protein</topology>
    </subcellularLocation>
</comment>
<proteinExistence type="inferred from homology"/>
<comment type="similarity">
    <text evidence="1 6">Belongs to the ATG17 family.</text>
</comment>
<organism evidence="8 9">
    <name type="scientific">Kluyveromyces marxianus</name>
    <name type="common">Yeast</name>
    <name type="synonym">Candida kefyr</name>
    <dbReference type="NCBI Taxonomy" id="4911"/>
    <lineage>
        <taxon>Eukaryota</taxon>
        <taxon>Fungi</taxon>
        <taxon>Dikarya</taxon>
        <taxon>Ascomycota</taxon>
        <taxon>Saccharomycotina</taxon>
        <taxon>Saccharomycetes</taxon>
        <taxon>Saccharomycetales</taxon>
        <taxon>Saccharomycetaceae</taxon>
        <taxon>Kluyveromyces</taxon>
    </lineage>
</organism>
<reference evidence="8 9" key="1">
    <citation type="submission" date="2016-03" db="EMBL/GenBank/DDBJ databases">
        <title>How can Kluyveromyces marxianus grow so fast - potential evolutionary course in Saccharomyces Complex revealed by comparative genomics.</title>
        <authorList>
            <person name="Mo W."/>
            <person name="Lu W."/>
            <person name="Yang X."/>
            <person name="Qi J."/>
            <person name="Lv H."/>
        </authorList>
    </citation>
    <scope>NUCLEOTIDE SEQUENCE [LARGE SCALE GENOMIC DNA]</scope>
    <source>
        <strain evidence="8 9">FIM1</strain>
    </source>
</reference>
<dbReference type="Proteomes" id="UP000422736">
    <property type="component" value="Chromosome 1"/>
</dbReference>
<evidence type="ECO:0000256" key="6">
    <source>
        <dbReference type="RuleBase" id="RU368080"/>
    </source>
</evidence>
<feature type="domain" description="Autophagy protein ATG17-like" evidence="7">
    <location>
        <begin position="24"/>
        <end position="394"/>
    </location>
</feature>
<sequence>MSYHYDGVPDTEIDLYWNKARNHLLKAQVECEESLKLLSTIRSEMDSCQKSRLKLQFILNCLVNQVEFFSSVILEKCIAVELLDNEWSKVVLVGVVKDLNYWQDEITNKINALKNTKYDLNAEYKSLADFICEDHVEILQQKLDEVPFIKKQVSNIRQHYKSIKEGVQYQLKAGKVKKLKKYYETHFSKDNHLFELLEGEYLTKLNSYESELTDYIRSITDHFDKCSILKADGLPPQDLKDLFEVVKNDDAELEHIRELIYESDAEITQFYKNVEGTITSIKENVADFYGLSTKIMVELEKCEEYVSIFQDIAKLVSVYKESCIRKIEQVQELCEVYDKFKKAYFNLLKERERRKSVAIQMKSILDECKGKLMALNEDDLDHRQQFLHENGDYLPENIWPGKIDDMTPLYSLEYTIYNEQK</sequence>
<dbReference type="Pfam" id="PF04108">
    <property type="entry name" value="ATG17_like"/>
    <property type="match status" value="1"/>
</dbReference>
<keyword evidence="9" id="KW-1185">Reference proteome</keyword>
<keyword evidence="4 6" id="KW-0072">Autophagy</keyword>
<dbReference type="PANTHER" id="PTHR28005">
    <property type="entry name" value="AUTOPHAGY-RELATED PROTEIN 17"/>
    <property type="match status" value="1"/>
</dbReference>
<keyword evidence="5" id="KW-0472">Membrane</keyword>
<dbReference type="EMBL" id="CP015054">
    <property type="protein sequence ID" value="QGN13573.1"/>
    <property type="molecule type" value="Genomic_DNA"/>
</dbReference>
<dbReference type="PANTHER" id="PTHR28005:SF1">
    <property type="entry name" value="AUTOPHAGY-RELATED PROTEIN 17"/>
    <property type="match status" value="1"/>
</dbReference>
<gene>
    <name evidence="8" type="primary">ATG17</name>
    <name evidence="8" type="ORF">FIM1_214</name>
</gene>
<name>A0ABX6ER54_KLUMA</name>
<evidence type="ECO:0000313" key="9">
    <source>
        <dbReference type="Proteomes" id="UP000422736"/>
    </source>
</evidence>
<dbReference type="InterPro" id="IPR007240">
    <property type="entry name" value="Atg17"/>
</dbReference>
<evidence type="ECO:0000256" key="5">
    <source>
        <dbReference type="ARBA" id="ARBA00023136"/>
    </source>
</evidence>
<comment type="function">
    <text evidence="6">Autophagy-specific protein that functions in response to autophagy-inducing signals as a scaffold to recruit other ATG proteins to organize preautophagosomal structure (PAS) formation. Modulates the timing and magnitude of the autophagy response, such as the size of the sequestering vesicles. Plays particularly a role in pexophagy and nucleophagy.</text>
</comment>
<evidence type="ECO:0000259" key="7">
    <source>
        <dbReference type="Pfam" id="PF04108"/>
    </source>
</evidence>
<evidence type="ECO:0000313" key="8">
    <source>
        <dbReference type="EMBL" id="QGN13573.1"/>
    </source>
</evidence>
<evidence type="ECO:0000256" key="2">
    <source>
        <dbReference type="ARBA" id="ARBA00013806"/>
    </source>
</evidence>
<evidence type="ECO:0000256" key="3">
    <source>
        <dbReference type="ARBA" id="ARBA00022490"/>
    </source>
</evidence>